<dbReference type="FunFam" id="3.30.160.60:FF:001102">
    <property type="entry name" value="Transcription factor IIIA"/>
    <property type="match status" value="1"/>
</dbReference>
<proteinExistence type="predicted"/>
<evidence type="ECO:0000256" key="8">
    <source>
        <dbReference type="ARBA" id="ARBA00023242"/>
    </source>
</evidence>
<evidence type="ECO:0000256" key="5">
    <source>
        <dbReference type="ARBA" id="ARBA00022833"/>
    </source>
</evidence>
<feature type="domain" description="C2H2-type" evidence="11">
    <location>
        <begin position="142"/>
        <end position="174"/>
    </location>
</feature>
<keyword evidence="2" id="KW-0479">Metal-binding</keyword>
<dbReference type="InterPro" id="IPR036236">
    <property type="entry name" value="Znf_C2H2_sf"/>
</dbReference>
<evidence type="ECO:0000256" key="2">
    <source>
        <dbReference type="ARBA" id="ARBA00022723"/>
    </source>
</evidence>
<feature type="domain" description="C2H2-type" evidence="11">
    <location>
        <begin position="175"/>
        <end position="204"/>
    </location>
</feature>
<dbReference type="FunFam" id="3.30.160.60:FF:000125">
    <property type="entry name" value="Putative zinc finger protein 143"/>
    <property type="match status" value="1"/>
</dbReference>
<dbReference type="Pfam" id="PF00096">
    <property type="entry name" value="zf-C2H2"/>
    <property type="match status" value="4"/>
</dbReference>
<gene>
    <name evidence="12" type="ORF">EXIGLDRAFT_722267</name>
</gene>
<dbReference type="GO" id="GO:0005634">
    <property type="term" value="C:nucleus"/>
    <property type="evidence" value="ECO:0007669"/>
    <property type="project" value="UniProtKB-SubCell"/>
</dbReference>
<feature type="compositionally biased region" description="Acidic residues" evidence="10">
    <location>
        <begin position="270"/>
        <end position="284"/>
    </location>
</feature>
<dbReference type="InterPro" id="IPR051061">
    <property type="entry name" value="Zinc_finger_trans_reg"/>
</dbReference>
<evidence type="ECO:0000313" key="13">
    <source>
        <dbReference type="Proteomes" id="UP000077266"/>
    </source>
</evidence>
<evidence type="ECO:0000256" key="10">
    <source>
        <dbReference type="SAM" id="MobiDB-lite"/>
    </source>
</evidence>
<dbReference type="PROSITE" id="PS00028">
    <property type="entry name" value="ZINC_FINGER_C2H2_1"/>
    <property type="match status" value="7"/>
</dbReference>
<evidence type="ECO:0000256" key="1">
    <source>
        <dbReference type="ARBA" id="ARBA00004123"/>
    </source>
</evidence>
<feature type="domain" description="C2H2-type" evidence="11">
    <location>
        <begin position="300"/>
        <end position="330"/>
    </location>
</feature>
<organism evidence="12 13">
    <name type="scientific">Exidia glandulosa HHB12029</name>
    <dbReference type="NCBI Taxonomy" id="1314781"/>
    <lineage>
        <taxon>Eukaryota</taxon>
        <taxon>Fungi</taxon>
        <taxon>Dikarya</taxon>
        <taxon>Basidiomycota</taxon>
        <taxon>Agaricomycotina</taxon>
        <taxon>Agaricomycetes</taxon>
        <taxon>Auriculariales</taxon>
        <taxon>Exidiaceae</taxon>
        <taxon>Exidia</taxon>
    </lineage>
</organism>
<dbReference type="AlphaFoldDB" id="A0A165N4L4"/>
<dbReference type="FunFam" id="3.30.160.60:FF:000624">
    <property type="entry name" value="zinc finger protein 697"/>
    <property type="match status" value="1"/>
</dbReference>
<dbReference type="PANTHER" id="PTHR46179">
    <property type="entry name" value="ZINC FINGER PROTEIN"/>
    <property type="match status" value="1"/>
</dbReference>
<evidence type="ECO:0000259" key="11">
    <source>
        <dbReference type="PROSITE" id="PS50157"/>
    </source>
</evidence>
<dbReference type="GO" id="GO:0000981">
    <property type="term" value="F:DNA-binding transcription factor activity, RNA polymerase II-specific"/>
    <property type="evidence" value="ECO:0007669"/>
    <property type="project" value="UniProtKB-ARBA"/>
</dbReference>
<comment type="subcellular location">
    <subcellularLocation>
        <location evidence="1">Nucleus</location>
    </subcellularLocation>
</comment>
<dbReference type="GO" id="GO:0008270">
    <property type="term" value="F:zinc ion binding"/>
    <property type="evidence" value="ECO:0007669"/>
    <property type="project" value="UniProtKB-KW"/>
</dbReference>
<evidence type="ECO:0000256" key="3">
    <source>
        <dbReference type="ARBA" id="ARBA00022737"/>
    </source>
</evidence>
<dbReference type="STRING" id="1314781.A0A165N4L4"/>
<keyword evidence="4 9" id="KW-0863">Zinc-finger</keyword>
<sequence length="474" mass="53426">MGNSTASTSSLVQTLPVLAGRKRKRADTLVVYCSTDEHSEADKSPAAKTRKYACSYEGCTKAYTKPSRLDEHIRSHTGERPFQCATCSKSYLRESHLNAHARTHMDASEKKFVCPADKCGKAFWTSQHLKVHTQVHEGVKPFACTADDCHERFSKHHQLRAHVAKEHCPPGTKPFRCEHEDCDKSFATTQKLTAHAKTHEEKRYACSHPSCTSLPTGVPYFSKWTGLQQHMREAHPPTCPHATCNGRTFASQANLRAHITLHVQRAVDDELVPSDESEEDEDLDERPRKRRRGGEIGRDWRCAIDDCPKAFKSKNALMTHTKVAHAGIRDFVCDVPSCGKSYGYKHLLQRHTLKVHNAELPTTDDDDEMDISSSTTEDDAPGPSNSAINFITGKRYLEQKRSAPNAQAQTLVTCPYPSHFCSSRGDTATPAACRFVFSRAYDLRRHLRAEHDEEWEKDEVDVWVRKQKKALATE</sequence>
<dbReference type="InterPro" id="IPR013087">
    <property type="entry name" value="Znf_C2H2_type"/>
</dbReference>
<keyword evidence="6" id="KW-0805">Transcription regulation</keyword>
<keyword evidence="8" id="KW-0539">Nucleus</keyword>
<dbReference type="FunCoup" id="A0A165N4L4">
    <property type="interactions" value="201"/>
</dbReference>
<feature type="domain" description="C2H2-type" evidence="11">
    <location>
        <begin position="82"/>
        <end position="109"/>
    </location>
</feature>
<keyword evidence="13" id="KW-1185">Reference proteome</keyword>
<protein>
    <recommendedName>
        <fullName evidence="11">C2H2-type domain-containing protein</fullName>
    </recommendedName>
</protein>
<feature type="compositionally biased region" description="Acidic residues" evidence="10">
    <location>
        <begin position="362"/>
        <end position="380"/>
    </location>
</feature>
<feature type="domain" description="C2H2-type" evidence="11">
    <location>
        <begin position="52"/>
        <end position="81"/>
    </location>
</feature>
<dbReference type="GO" id="GO:0000978">
    <property type="term" value="F:RNA polymerase II cis-regulatory region sequence-specific DNA binding"/>
    <property type="evidence" value="ECO:0007669"/>
    <property type="project" value="UniProtKB-ARBA"/>
</dbReference>
<dbReference type="OrthoDB" id="427030at2759"/>
<dbReference type="SUPFAM" id="SSF57667">
    <property type="entry name" value="beta-beta-alpha zinc fingers"/>
    <property type="match status" value="4"/>
</dbReference>
<dbReference type="Gene3D" id="3.30.160.60">
    <property type="entry name" value="Classic Zinc Finger"/>
    <property type="match status" value="5"/>
</dbReference>
<dbReference type="EMBL" id="KV425902">
    <property type="protein sequence ID" value="KZW00201.1"/>
    <property type="molecule type" value="Genomic_DNA"/>
</dbReference>
<name>A0A165N4L4_EXIGL</name>
<keyword evidence="7" id="KW-0804">Transcription</keyword>
<evidence type="ECO:0000256" key="4">
    <source>
        <dbReference type="ARBA" id="ARBA00022771"/>
    </source>
</evidence>
<feature type="domain" description="C2H2-type" evidence="11">
    <location>
        <begin position="112"/>
        <end position="141"/>
    </location>
</feature>
<feature type="domain" description="C2H2-type" evidence="11">
    <location>
        <begin position="331"/>
        <end position="361"/>
    </location>
</feature>
<keyword evidence="3" id="KW-0677">Repeat</keyword>
<feature type="region of interest" description="Disordered" evidence="10">
    <location>
        <begin position="359"/>
        <end position="385"/>
    </location>
</feature>
<dbReference type="Proteomes" id="UP000077266">
    <property type="component" value="Unassembled WGS sequence"/>
</dbReference>
<dbReference type="InParanoid" id="A0A165N4L4"/>
<evidence type="ECO:0000256" key="7">
    <source>
        <dbReference type="ARBA" id="ARBA00023163"/>
    </source>
</evidence>
<dbReference type="PROSITE" id="PS50157">
    <property type="entry name" value="ZINC_FINGER_C2H2_2"/>
    <property type="match status" value="7"/>
</dbReference>
<dbReference type="FunFam" id="3.30.160.60:FF:000072">
    <property type="entry name" value="zinc finger protein 143 isoform X1"/>
    <property type="match status" value="1"/>
</dbReference>
<reference evidence="12 13" key="1">
    <citation type="journal article" date="2016" name="Mol. Biol. Evol.">
        <title>Comparative Genomics of Early-Diverging Mushroom-Forming Fungi Provides Insights into the Origins of Lignocellulose Decay Capabilities.</title>
        <authorList>
            <person name="Nagy L.G."/>
            <person name="Riley R."/>
            <person name="Tritt A."/>
            <person name="Adam C."/>
            <person name="Daum C."/>
            <person name="Floudas D."/>
            <person name="Sun H."/>
            <person name="Yadav J.S."/>
            <person name="Pangilinan J."/>
            <person name="Larsson K.H."/>
            <person name="Matsuura K."/>
            <person name="Barry K."/>
            <person name="Labutti K."/>
            <person name="Kuo R."/>
            <person name="Ohm R.A."/>
            <person name="Bhattacharya S.S."/>
            <person name="Shirouzu T."/>
            <person name="Yoshinaga Y."/>
            <person name="Martin F.M."/>
            <person name="Grigoriev I.V."/>
            <person name="Hibbett D.S."/>
        </authorList>
    </citation>
    <scope>NUCLEOTIDE SEQUENCE [LARGE SCALE GENOMIC DNA]</scope>
    <source>
        <strain evidence="12 13">HHB12029</strain>
    </source>
</reference>
<evidence type="ECO:0000256" key="6">
    <source>
        <dbReference type="ARBA" id="ARBA00023015"/>
    </source>
</evidence>
<dbReference type="PANTHER" id="PTHR46179:SF13">
    <property type="entry name" value="C2H2-TYPE DOMAIN-CONTAINING PROTEIN"/>
    <property type="match status" value="1"/>
</dbReference>
<keyword evidence="5" id="KW-0862">Zinc</keyword>
<feature type="region of interest" description="Disordered" evidence="10">
    <location>
        <begin position="270"/>
        <end position="290"/>
    </location>
</feature>
<dbReference type="SMART" id="SM00355">
    <property type="entry name" value="ZnF_C2H2"/>
    <property type="match status" value="10"/>
</dbReference>
<evidence type="ECO:0000256" key="9">
    <source>
        <dbReference type="PROSITE-ProRule" id="PRU00042"/>
    </source>
</evidence>
<evidence type="ECO:0000313" key="12">
    <source>
        <dbReference type="EMBL" id="KZW00201.1"/>
    </source>
</evidence>
<accession>A0A165N4L4</accession>